<feature type="signal peptide" evidence="3">
    <location>
        <begin position="1"/>
        <end position="18"/>
    </location>
</feature>
<sequence>MTIAIRQLVAIALGYISALSGPGAREDQGSVAGIPKDLSDGFVDGYTPQPAIEGRPPQIGFRRPQQSERVKRDCLANGTNFCFGDSNNYCSSCGTCCSASTDSNNKVLVTETSFMSVTLTHVVTDIATVIQKVIETSVVYSTVDVTNTNAATQTNWIYVTATTVGKRALPAPTLTTHEPTATDSLPIITPTATTTAPALTSAAPADAAKTEAIRPRDSEPVAETQVAVQSTSVVHEAVTNVVTITSTIASTTTVLTTSTEYQTLFHTKTIVLNAKATVEATSAWTITSHFPVTLTVTALATAKPTGVVASSSTVAPALITSVASGDKTTSKPLSTGSIAGIAVGATFAGIALCVILFLVWNRHQKAKREREAITEDYAYLGTGRSHGFDSAQVGRSNSGSGGGGNRPPQLYRNVYSGPPSNTARMDSVRKPSMAMTQVDSNERGLPPAPWYTINTNTNTNARTSPRTSPTASPVSPTASSLPFGSEANNQLAYGRAVHLRSGSAQTNATALSSTVVGGGNNSTRNSTRSNSSKAARLSAGGIQHKRASSSGGGSGITNETSTADEASEEASKEGVSSYYNLRPAELDNSQAPMLITPPDPPSPMLEPRLGPLRIINASASVNGSVDELPNINDETGPPLHPPAPPQS</sequence>
<reference evidence="4 5" key="1">
    <citation type="submission" date="2024-01" db="EMBL/GenBank/DDBJ databases">
        <authorList>
            <person name="Allen C."/>
            <person name="Tagirdzhanova G."/>
        </authorList>
    </citation>
    <scope>NUCLEOTIDE SEQUENCE [LARGE SCALE GENOMIC DNA]</scope>
</reference>
<feature type="chain" id="PRO_5047042975" evidence="3">
    <location>
        <begin position="19"/>
        <end position="647"/>
    </location>
</feature>
<protein>
    <submittedName>
        <fullName evidence="4">Uncharacterized protein</fullName>
    </submittedName>
</protein>
<evidence type="ECO:0000256" key="3">
    <source>
        <dbReference type="SAM" id="SignalP"/>
    </source>
</evidence>
<feature type="region of interest" description="Disordered" evidence="1">
    <location>
        <begin position="45"/>
        <end position="65"/>
    </location>
</feature>
<keyword evidence="5" id="KW-1185">Reference proteome</keyword>
<comment type="caution">
    <text evidence="4">The sequence shown here is derived from an EMBL/GenBank/DDBJ whole genome shotgun (WGS) entry which is preliminary data.</text>
</comment>
<evidence type="ECO:0000313" key="5">
    <source>
        <dbReference type="Proteomes" id="UP001642405"/>
    </source>
</evidence>
<keyword evidence="2" id="KW-1133">Transmembrane helix</keyword>
<feature type="region of interest" description="Disordered" evidence="1">
    <location>
        <begin position="389"/>
        <end position="483"/>
    </location>
</feature>
<feature type="compositionally biased region" description="Pro residues" evidence="1">
    <location>
        <begin position="595"/>
        <end position="604"/>
    </location>
</feature>
<keyword evidence="2" id="KW-0812">Transmembrane</keyword>
<proteinExistence type="predicted"/>
<dbReference type="EMBL" id="CAWUHB010000045">
    <property type="protein sequence ID" value="CAK7228677.1"/>
    <property type="molecule type" value="Genomic_DNA"/>
</dbReference>
<keyword evidence="3" id="KW-0732">Signal</keyword>
<keyword evidence="2" id="KW-0472">Membrane</keyword>
<dbReference type="Proteomes" id="UP001642405">
    <property type="component" value="Unassembled WGS sequence"/>
</dbReference>
<evidence type="ECO:0000256" key="2">
    <source>
        <dbReference type="SAM" id="Phobius"/>
    </source>
</evidence>
<feature type="region of interest" description="Disordered" evidence="1">
    <location>
        <begin position="513"/>
        <end position="611"/>
    </location>
</feature>
<accession>A0ABP0CAM8</accession>
<evidence type="ECO:0000313" key="4">
    <source>
        <dbReference type="EMBL" id="CAK7228677.1"/>
    </source>
</evidence>
<feature type="compositionally biased region" description="Low complexity" evidence="1">
    <location>
        <begin position="521"/>
        <end position="532"/>
    </location>
</feature>
<feature type="region of interest" description="Disordered" evidence="1">
    <location>
        <begin position="623"/>
        <end position="647"/>
    </location>
</feature>
<feature type="compositionally biased region" description="Low complexity" evidence="1">
    <location>
        <begin position="452"/>
        <end position="480"/>
    </location>
</feature>
<feature type="compositionally biased region" description="Pro residues" evidence="1">
    <location>
        <begin position="638"/>
        <end position="647"/>
    </location>
</feature>
<organism evidence="4 5">
    <name type="scientific">Sporothrix curviconia</name>
    <dbReference type="NCBI Taxonomy" id="1260050"/>
    <lineage>
        <taxon>Eukaryota</taxon>
        <taxon>Fungi</taxon>
        <taxon>Dikarya</taxon>
        <taxon>Ascomycota</taxon>
        <taxon>Pezizomycotina</taxon>
        <taxon>Sordariomycetes</taxon>
        <taxon>Sordariomycetidae</taxon>
        <taxon>Ophiostomatales</taxon>
        <taxon>Ophiostomataceae</taxon>
        <taxon>Sporothrix</taxon>
    </lineage>
</organism>
<gene>
    <name evidence="4" type="ORF">SCUCBS95973_006962</name>
</gene>
<name>A0ABP0CAM8_9PEZI</name>
<evidence type="ECO:0000256" key="1">
    <source>
        <dbReference type="SAM" id="MobiDB-lite"/>
    </source>
</evidence>
<feature type="transmembrane region" description="Helical" evidence="2">
    <location>
        <begin position="338"/>
        <end position="360"/>
    </location>
</feature>